<keyword evidence="1" id="KW-0812">Transmembrane</keyword>
<dbReference type="EMBL" id="GG770381">
    <property type="protein sequence ID" value="EFG28813.2"/>
    <property type="molecule type" value="Genomic_DNA"/>
</dbReference>
<organism evidence="2 3">
    <name type="scientific">Fusobacterium periodonticum 1_1_41FAA</name>
    <dbReference type="NCBI Taxonomy" id="469621"/>
    <lineage>
        <taxon>Bacteria</taxon>
        <taxon>Fusobacteriati</taxon>
        <taxon>Fusobacteriota</taxon>
        <taxon>Fusobacteriia</taxon>
        <taxon>Fusobacteriales</taxon>
        <taxon>Fusobacteriaceae</taxon>
        <taxon>Fusobacterium</taxon>
    </lineage>
</organism>
<gene>
    <name evidence="2" type="ORF">HMPREF0400_00366</name>
</gene>
<reference evidence="2 3" key="1">
    <citation type="submission" date="2010-03" db="EMBL/GenBank/DDBJ databases">
        <title>The Genome Sequence of Fusobacterium sp. 1_1_41FAA.</title>
        <authorList>
            <consortium name="The Broad Institute Genome Sequencing Platform"/>
            <person name="Ward D."/>
            <person name="Earl A."/>
            <person name="Feldgarden M."/>
            <person name="Gevers D."/>
            <person name="Young S.K."/>
            <person name="Zeng Q."/>
            <person name="Koehrsen M."/>
            <person name="Alvarado L."/>
            <person name="Berlin A."/>
            <person name="Borenstein D."/>
            <person name="Chapman S."/>
            <person name="Chen Z."/>
            <person name="Engels R."/>
            <person name="Freedman E."/>
            <person name="Gellesch M."/>
            <person name="Goldberg J."/>
            <person name="Griggs A."/>
            <person name="Gujja S."/>
            <person name="Heilman E."/>
            <person name="Heiman D."/>
            <person name="Hepburn T."/>
            <person name="Howarth C."/>
            <person name="Jen D."/>
            <person name="Larson L."/>
            <person name="Mehta T."/>
            <person name="Park D."/>
            <person name="Pearson M."/>
            <person name="Richards J."/>
            <person name="Roberts A."/>
            <person name="Saif S."/>
            <person name="Shea T."/>
            <person name="Shenoy N."/>
            <person name="Sisk P."/>
            <person name="Stolte C."/>
            <person name="Sykes S."/>
            <person name="Walk T."/>
            <person name="White J."/>
            <person name="Yandava C."/>
            <person name="Strauss J.C."/>
            <person name="Ambrose C.E."/>
            <person name="Allen-Vercoe E."/>
            <person name="Haas B."/>
            <person name="Henn M.R."/>
            <person name="Nusbaum C."/>
            <person name="Birren B."/>
        </authorList>
    </citation>
    <scope>NUCLEOTIDE SEQUENCE [LARGE SCALE GENOMIC DNA]</scope>
    <source>
        <strain evidence="2 3">1_1_41FAA</strain>
    </source>
</reference>
<evidence type="ECO:0000313" key="3">
    <source>
        <dbReference type="Proteomes" id="UP000003964"/>
    </source>
</evidence>
<evidence type="ECO:0000313" key="2">
    <source>
        <dbReference type="EMBL" id="EFG28813.2"/>
    </source>
</evidence>
<evidence type="ECO:0000256" key="1">
    <source>
        <dbReference type="SAM" id="Phobius"/>
    </source>
</evidence>
<feature type="transmembrane region" description="Helical" evidence="1">
    <location>
        <begin position="40"/>
        <end position="61"/>
    </location>
</feature>
<keyword evidence="1" id="KW-0472">Membrane</keyword>
<accession>D6LF78</accession>
<dbReference type="RefSeq" id="WP_008820380.1">
    <property type="nucleotide sequence ID" value="NZ_GG770381.1"/>
</dbReference>
<sequence>MKNNKTFKIVGLVTNFNTLLLTTVITILAASGFIRDFSRVTIKSLVIGALILLILLLLSYVSWKNYFAIKEGIIIDIDKDEFTYPVKVKIWSFNENPRKTIPLSSIFAISSTFNMVRKITSHFRPNYSVIIQSTEVNRPITCSFYKIENSQRLSGVLGASNSLR</sequence>
<proteinExistence type="predicted"/>
<keyword evidence="1" id="KW-1133">Transmembrane helix</keyword>
<dbReference type="AlphaFoldDB" id="D6LF78"/>
<dbReference type="Proteomes" id="UP000003964">
    <property type="component" value="Unassembled WGS sequence"/>
</dbReference>
<feature type="transmembrane region" description="Helical" evidence="1">
    <location>
        <begin position="12"/>
        <end position="34"/>
    </location>
</feature>
<name>D6LF78_9FUSO</name>
<protein>
    <submittedName>
        <fullName evidence="2">Uncharacterized protein</fullName>
    </submittedName>
</protein>